<feature type="transmembrane region" description="Helical" evidence="8">
    <location>
        <begin position="127"/>
        <end position="144"/>
    </location>
</feature>
<protein>
    <submittedName>
        <fullName evidence="9">Alpha-1,2-mannosyltransferase</fullName>
    </submittedName>
</protein>
<evidence type="ECO:0000256" key="2">
    <source>
        <dbReference type="ARBA" id="ARBA00022475"/>
    </source>
</evidence>
<feature type="transmembrane region" description="Helical" evidence="8">
    <location>
        <begin position="379"/>
        <end position="399"/>
    </location>
</feature>
<organism evidence="9 10">
    <name type="scientific">Kitasatospora atroaurantiaca</name>
    <dbReference type="NCBI Taxonomy" id="285545"/>
    <lineage>
        <taxon>Bacteria</taxon>
        <taxon>Bacillati</taxon>
        <taxon>Actinomycetota</taxon>
        <taxon>Actinomycetes</taxon>
        <taxon>Kitasatosporales</taxon>
        <taxon>Streptomycetaceae</taxon>
        <taxon>Kitasatospora</taxon>
    </lineage>
</organism>
<keyword evidence="2" id="KW-1003">Cell membrane</keyword>
<feature type="transmembrane region" description="Helical" evidence="8">
    <location>
        <begin position="265"/>
        <end position="285"/>
    </location>
</feature>
<evidence type="ECO:0000256" key="4">
    <source>
        <dbReference type="ARBA" id="ARBA00022692"/>
    </source>
</evidence>
<evidence type="ECO:0000256" key="8">
    <source>
        <dbReference type="SAM" id="Phobius"/>
    </source>
</evidence>
<keyword evidence="6 8" id="KW-0472">Membrane</keyword>
<dbReference type="AlphaFoldDB" id="A0A561EU90"/>
<feature type="transmembrane region" description="Helical" evidence="8">
    <location>
        <begin position="297"/>
        <end position="315"/>
    </location>
</feature>
<accession>A0A561EU90</accession>
<feature type="transmembrane region" description="Helical" evidence="8">
    <location>
        <begin position="203"/>
        <end position="221"/>
    </location>
</feature>
<feature type="transmembrane region" description="Helical" evidence="8">
    <location>
        <begin position="12"/>
        <end position="35"/>
    </location>
</feature>
<dbReference type="Proteomes" id="UP000318416">
    <property type="component" value="Unassembled WGS sequence"/>
</dbReference>
<evidence type="ECO:0000256" key="7">
    <source>
        <dbReference type="ARBA" id="ARBA00024033"/>
    </source>
</evidence>
<gene>
    <name evidence="9" type="ORF">FB465_4266</name>
</gene>
<keyword evidence="4 8" id="KW-0812">Transmembrane</keyword>
<evidence type="ECO:0000256" key="3">
    <source>
        <dbReference type="ARBA" id="ARBA00022679"/>
    </source>
</evidence>
<evidence type="ECO:0000313" key="9">
    <source>
        <dbReference type="EMBL" id="TWE19157.1"/>
    </source>
</evidence>
<keyword evidence="10" id="KW-1185">Reference proteome</keyword>
<keyword evidence="9" id="KW-0328">Glycosyltransferase</keyword>
<dbReference type="GO" id="GO:0005886">
    <property type="term" value="C:plasma membrane"/>
    <property type="evidence" value="ECO:0007669"/>
    <property type="project" value="UniProtKB-SubCell"/>
</dbReference>
<dbReference type="InterPro" id="IPR018584">
    <property type="entry name" value="GT87"/>
</dbReference>
<comment type="caution">
    <text evidence="9">The sequence shown here is derived from an EMBL/GenBank/DDBJ whole genome shotgun (WGS) entry which is preliminary data.</text>
</comment>
<keyword evidence="5 8" id="KW-1133">Transmembrane helix</keyword>
<dbReference type="Pfam" id="PF09594">
    <property type="entry name" value="GT87"/>
    <property type="match status" value="1"/>
</dbReference>
<name>A0A561EU90_9ACTN</name>
<evidence type="ECO:0000256" key="5">
    <source>
        <dbReference type="ARBA" id="ARBA00022989"/>
    </source>
</evidence>
<feature type="transmembrane region" description="Helical" evidence="8">
    <location>
        <begin position="95"/>
        <end position="115"/>
    </location>
</feature>
<evidence type="ECO:0000256" key="1">
    <source>
        <dbReference type="ARBA" id="ARBA00004651"/>
    </source>
</evidence>
<dbReference type="EMBL" id="VIVR01000001">
    <property type="protein sequence ID" value="TWE19157.1"/>
    <property type="molecule type" value="Genomic_DNA"/>
</dbReference>
<comment type="subcellular location">
    <subcellularLocation>
        <location evidence="1">Cell membrane</location>
        <topology evidence="1">Multi-pass membrane protein</topology>
    </subcellularLocation>
</comment>
<comment type="similarity">
    <text evidence="7">Belongs to the glycosyltransferase 87 family.</text>
</comment>
<evidence type="ECO:0000313" key="10">
    <source>
        <dbReference type="Proteomes" id="UP000318416"/>
    </source>
</evidence>
<keyword evidence="3 9" id="KW-0808">Transferase</keyword>
<dbReference type="RefSeq" id="WP_145792758.1">
    <property type="nucleotide sequence ID" value="NZ_BAAABR010000033.1"/>
</dbReference>
<reference evidence="9 10" key="1">
    <citation type="submission" date="2019-06" db="EMBL/GenBank/DDBJ databases">
        <title>Sequencing the genomes of 1000 actinobacteria strains.</title>
        <authorList>
            <person name="Klenk H.-P."/>
        </authorList>
    </citation>
    <scope>NUCLEOTIDE SEQUENCE [LARGE SCALE GENOMIC DNA]</scope>
    <source>
        <strain evidence="9 10">DSM 41649</strain>
    </source>
</reference>
<dbReference type="GO" id="GO:0016758">
    <property type="term" value="F:hexosyltransferase activity"/>
    <property type="evidence" value="ECO:0007669"/>
    <property type="project" value="InterPro"/>
</dbReference>
<sequence>MADLAPGGRLRTILRAPTATAGVAAALLLALFAIVRHFHGFSMVDMLVYQAEGEAVTGGQDLYAMRLPGWDLPATYPPFAAILFVPTTWFAVPTLRLLVTLVNVALLALLAHFSFRLVGWPRRGHRAAAVLLATGLGVFLEPVYTTFQYGQVNLVIACLVMWDLTRSDANRLKGVGIGLAMGIKITPGAFAVYLLLTGRVRAALLSGATFLATVVLGGLALPGDSYGFWTTYLWDSRRVGITELVDNQSLRGALARLFSTNHPGLLASAAGAAVAVAGLTVAVLAARSGRFLRRPEAWGVVCTAITAVLVSPISWTHHWVWCVPLLVLLCAEAAQEAARSVPGRRRPWRTTLALVAAVFLSHALWSVPKRSGLGIEPYWQPVASVYALTGLAVLGLAAVRLRRAYRRSRQLQPVLADAALITAGLPADRPLTKQI</sequence>
<evidence type="ECO:0000256" key="6">
    <source>
        <dbReference type="ARBA" id="ARBA00023136"/>
    </source>
</evidence>
<proteinExistence type="inferred from homology"/>
<dbReference type="OrthoDB" id="9774600at2"/>
<feature type="transmembrane region" description="Helical" evidence="8">
    <location>
        <begin position="175"/>
        <end position="196"/>
    </location>
</feature>